<feature type="non-terminal residue" evidence="1">
    <location>
        <position position="1"/>
    </location>
</feature>
<proteinExistence type="predicted"/>
<sequence length="425" mass="44103">AGSYKLTGVDVLYTFITRAENTLTVTDAYGIGVTIPVATIPAAVPFTTQAMQLNDAALGAIGINLNVTLNEDGSGEVAEGSYYPDVNTIEDENGACVTLQQVLPVSDPFNYTSMGNMMAAVGMAHPGVNVLGLPGISPMAGQQLGGLELSDSETFEDFPMFPAHPTLCDPTGTDCFPFTVGDIDGSGTLEIYPDVNLLGIPEYVPGGAPLTGLTAGYWLKEGVNADEITSVYPGNTDPDFHLEWHGVDGADSGLGWGDDADSDEDGDGTWFDRIVGIPGITATFMNPACGFNLPIYGDVSAVFEAMGLGSCVDGVSSAASAYLMDPALETWGGFMTGNAAQFNGCLAATGGDMAFCAGTYPQFLADDSDHDFNGVDGRLTMNFDIPCVGIIEAREVIAEFIEVGGDCGSGDVNSDGGWNVLDVVA</sequence>
<accession>A0A382K6U9</accession>
<name>A0A382K6U9_9ZZZZ</name>
<protein>
    <submittedName>
        <fullName evidence="1">Uncharacterized protein</fullName>
    </submittedName>
</protein>
<feature type="non-terminal residue" evidence="1">
    <location>
        <position position="425"/>
    </location>
</feature>
<organism evidence="1">
    <name type="scientific">marine metagenome</name>
    <dbReference type="NCBI Taxonomy" id="408172"/>
    <lineage>
        <taxon>unclassified sequences</taxon>
        <taxon>metagenomes</taxon>
        <taxon>ecological metagenomes</taxon>
    </lineage>
</organism>
<reference evidence="1" key="1">
    <citation type="submission" date="2018-05" db="EMBL/GenBank/DDBJ databases">
        <authorList>
            <person name="Lanie J.A."/>
            <person name="Ng W.-L."/>
            <person name="Kazmierczak K.M."/>
            <person name="Andrzejewski T.M."/>
            <person name="Davidsen T.M."/>
            <person name="Wayne K.J."/>
            <person name="Tettelin H."/>
            <person name="Glass J.I."/>
            <person name="Rusch D."/>
            <person name="Podicherti R."/>
            <person name="Tsui H.-C.T."/>
            <person name="Winkler M.E."/>
        </authorList>
    </citation>
    <scope>NUCLEOTIDE SEQUENCE</scope>
</reference>
<dbReference type="EMBL" id="UINC01078705">
    <property type="protein sequence ID" value="SVC20038.1"/>
    <property type="molecule type" value="Genomic_DNA"/>
</dbReference>
<evidence type="ECO:0000313" key="1">
    <source>
        <dbReference type="EMBL" id="SVC20038.1"/>
    </source>
</evidence>
<dbReference type="AlphaFoldDB" id="A0A382K6U9"/>
<gene>
    <name evidence="1" type="ORF">METZ01_LOCUS272892</name>
</gene>